<protein>
    <submittedName>
        <fullName evidence="2">Helix-turn-helix domain-containing protein</fullName>
    </submittedName>
</protein>
<gene>
    <name evidence="2" type="ORF">HR057_01805</name>
</gene>
<dbReference type="EMBL" id="JABTTE010000001">
    <property type="protein sequence ID" value="NSL50494.1"/>
    <property type="molecule type" value="Genomic_DNA"/>
</dbReference>
<sequence>MEQFRLFTILICLSHLNGERSINGLYHLLKGKKSSQTIQDTKLFKLEPFYHLFPTLKKRELIDCIEVLQLNECISNIGQDTFILSKKGVLYLKKLQGQFSIPNYLNGWRFHKEAMEFWQRFSLTVQTLSHLIYDKQSFLPVVRDDNTQHWVKSFLRNIHDRFTFADELYKECHSILKKLPKLHAEIFVLHMSGVHRVGFTIDQISRIFRLDKDYTYVLFQSVLHFFILTVNKHHDHYPLLSFFIKEEKNEYNLTVSARKTYELLRQKKSIEEIAEIRKLKTSTIEDHIVEIASEIKEFDIQPFISIEEQKRINNAIQTLKTKRLKPIRNALENSVSYFQIRLMLGRMEK</sequence>
<proteinExistence type="predicted"/>
<evidence type="ECO:0000313" key="2">
    <source>
        <dbReference type="EMBL" id="NSL50494.1"/>
    </source>
</evidence>
<dbReference type="AlphaFoldDB" id="A0A8J8GB05"/>
<dbReference type="InterPro" id="IPR029491">
    <property type="entry name" value="Helicase_HTH"/>
</dbReference>
<comment type="caution">
    <text evidence="2">The sequence shown here is derived from an EMBL/GenBank/DDBJ whole genome shotgun (WGS) entry which is preliminary data.</text>
</comment>
<feature type="domain" description="Helicase Helix-turn-helix" evidence="1">
    <location>
        <begin position="256"/>
        <end position="344"/>
    </location>
</feature>
<dbReference type="RefSeq" id="WP_173729673.1">
    <property type="nucleotide sequence ID" value="NZ_JABTTE010000001.1"/>
</dbReference>
<reference evidence="2" key="1">
    <citation type="submission" date="2020-06" db="EMBL/GenBank/DDBJ databases">
        <title>A novel thermopfilic bacterium from Erzurum, Turkey.</title>
        <authorList>
            <person name="Adiguzel A."/>
            <person name="Ay H."/>
            <person name="Baltaci M.O."/>
        </authorList>
    </citation>
    <scope>NUCLEOTIDE SEQUENCE</scope>
    <source>
        <strain evidence="2">P2</strain>
    </source>
</reference>
<dbReference type="InterPro" id="IPR008308">
    <property type="entry name" value="YpbB-like"/>
</dbReference>
<accession>A0A8J8GB05</accession>
<dbReference type="Proteomes" id="UP000625804">
    <property type="component" value="Unassembled WGS sequence"/>
</dbReference>
<name>A0A8J8GB05_9BACI</name>
<dbReference type="Gene3D" id="1.10.10.1390">
    <property type="entry name" value="ATP-dependent DNA helicase RecQ"/>
    <property type="match status" value="1"/>
</dbReference>
<dbReference type="PIRSF" id="PIRSF021350">
    <property type="entry name" value="UCP021350"/>
    <property type="match status" value="1"/>
</dbReference>
<evidence type="ECO:0000313" key="3">
    <source>
        <dbReference type="Proteomes" id="UP000625804"/>
    </source>
</evidence>
<dbReference type="Pfam" id="PF14493">
    <property type="entry name" value="HTH_40"/>
    <property type="match status" value="1"/>
</dbReference>
<keyword evidence="3" id="KW-1185">Reference proteome</keyword>
<organism evidence="2 3">
    <name type="scientific">Calidifontibacillus erzurumensis</name>
    <dbReference type="NCBI Taxonomy" id="2741433"/>
    <lineage>
        <taxon>Bacteria</taxon>
        <taxon>Bacillati</taxon>
        <taxon>Bacillota</taxon>
        <taxon>Bacilli</taxon>
        <taxon>Bacillales</taxon>
        <taxon>Bacillaceae</taxon>
        <taxon>Calidifontibacillus/Schinkia group</taxon>
        <taxon>Calidifontibacillus</taxon>
    </lineage>
</organism>
<evidence type="ECO:0000259" key="1">
    <source>
        <dbReference type="Pfam" id="PF14493"/>
    </source>
</evidence>